<evidence type="ECO:0000256" key="1">
    <source>
        <dbReference type="ARBA" id="ARBA00001782"/>
    </source>
</evidence>
<dbReference type="PROSITE" id="PS01086">
    <property type="entry name" value="RIBUL_P_3_EPIMER_2"/>
    <property type="match status" value="1"/>
</dbReference>
<keyword evidence="9" id="KW-0413">Isomerase</keyword>
<dbReference type="CDD" id="cd00429">
    <property type="entry name" value="RPE"/>
    <property type="match status" value="1"/>
</dbReference>
<dbReference type="Pfam" id="PF00834">
    <property type="entry name" value="Ribul_P_3_epim"/>
    <property type="match status" value="1"/>
</dbReference>
<dbReference type="GO" id="GO:0004750">
    <property type="term" value="F:D-ribulose-phosphate 3-epimerase activity"/>
    <property type="evidence" value="ECO:0007669"/>
    <property type="project" value="UniProtKB-EC"/>
</dbReference>
<comment type="cofactor">
    <cofactor evidence="4">
        <name>Zn(2+)</name>
        <dbReference type="ChEBI" id="CHEBI:29105"/>
    </cofactor>
</comment>
<comment type="cofactor">
    <cofactor evidence="2">
        <name>Mn(2+)</name>
        <dbReference type="ChEBI" id="CHEBI:29035"/>
    </cofactor>
</comment>
<dbReference type="InterPro" id="IPR026019">
    <property type="entry name" value="Ribul_P_3_epim"/>
</dbReference>
<comment type="catalytic activity">
    <reaction evidence="1">
        <text>D-ribulose 5-phosphate = D-xylulose 5-phosphate</text>
        <dbReference type="Rhea" id="RHEA:13677"/>
        <dbReference type="ChEBI" id="CHEBI:57737"/>
        <dbReference type="ChEBI" id="CHEBI:58121"/>
        <dbReference type="EC" id="5.1.3.1"/>
    </reaction>
</comment>
<dbReference type="PIRSF" id="PIRSF001461">
    <property type="entry name" value="RPE"/>
    <property type="match status" value="1"/>
</dbReference>
<evidence type="ECO:0000256" key="6">
    <source>
        <dbReference type="ARBA" id="ARBA00009541"/>
    </source>
</evidence>
<evidence type="ECO:0000256" key="9">
    <source>
        <dbReference type="ARBA" id="ARBA00023235"/>
    </source>
</evidence>
<evidence type="ECO:0000256" key="7">
    <source>
        <dbReference type="ARBA" id="ARBA00013188"/>
    </source>
</evidence>
<dbReference type="SUPFAM" id="SSF51366">
    <property type="entry name" value="Ribulose-phoshate binding barrel"/>
    <property type="match status" value="1"/>
</dbReference>
<comment type="cofactor">
    <cofactor evidence="5">
        <name>Fe(2+)</name>
        <dbReference type="ChEBI" id="CHEBI:29033"/>
    </cofactor>
</comment>
<dbReference type="InterPro" id="IPR000056">
    <property type="entry name" value="Ribul_P_3_epim-like"/>
</dbReference>
<evidence type="ECO:0000256" key="2">
    <source>
        <dbReference type="ARBA" id="ARBA00001936"/>
    </source>
</evidence>
<dbReference type="AlphaFoldDB" id="A0A6J7U2Y4"/>
<dbReference type="GO" id="GO:0005975">
    <property type="term" value="P:carbohydrate metabolic process"/>
    <property type="evidence" value="ECO:0007669"/>
    <property type="project" value="InterPro"/>
</dbReference>
<dbReference type="InterPro" id="IPR011060">
    <property type="entry name" value="RibuloseP-bd_barrel"/>
</dbReference>
<reference evidence="10" key="1">
    <citation type="submission" date="2020-05" db="EMBL/GenBank/DDBJ databases">
        <authorList>
            <person name="Chiriac C."/>
            <person name="Salcher M."/>
            <person name="Ghai R."/>
            <person name="Kavagutti S V."/>
        </authorList>
    </citation>
    <scope>NUCLEOTIDE SEQUENCE</scope>
</reference>
<protein>
    <recommendedName>
        <fullName evidence="7">ribulose-phosphate 3-epimerase</fullName>
        <ecNumber evidence="7">5.1.3.1</ecNumber>
    </recommendedName>
</protein>
<dbReference type="InterPro" id="IPR013785">
    <property type="entry name" value="Aldolase_TIM"/>
</dbReference>
<dbReference type="PROSITE" id="PS01085">
    <property type="entry name" value="RIBUL_P_3_EPIMER_1"/>
    <property type="match status" value="1"/>
</dbReference>
<dbReference type="EC" id="5.1.3.1" evidence="7"/>
<gene>
    <name evidence="10" type="ORF">UFOPK4366_00212</name>
</gene>
<dbReference type="EMBL" id="CAFBQS010000019">
    <property type="protein sequence ID" value="CAB5059680.1"/>
    <property type="molecule type" value="Genomic_DNA"/>
</dbReference>
<dbReference type="HAMAP" id="MF_02227">
    <property type="entry name" value="RPE"/>
    <property type="match status" value="1"/>
</dbReference>
<dbReference type="FunFam" id="3.20.20.70:FF:000004">
    <property type="entry name" value="Ribulose-phosphate 3-epimerase"/>
    <property type="match status" value="1"/>
</dbReference>
<evidence type="ECO:0000256" key="8">
    <source>
        <dbReference type="ARBA" id="ARBA00022723"/>
    </source>
</evidence>
<comment type="cofactor">
    <cofactor evidence="3">
        <name>Co(2+)</name>
        <dbReference type="ChEBI" id="CHEBI:48828"/>
    </cofactor>
</comment>
<proteinExistence type="inferred from homology"/>
<evidence type="ECO:0000313" key="10">
    <source>
        <dbReference type="EMBL" id="CAB5059680.1"/>
    </source>
</evidence>
<dbReference type="PANTHER" id="PTHR11749">
    <property type="entry name" value="RIBULOSE-5-PHOSPHATE-3-EPIMERASE"/>
    <property type="match status" value="1"/>
</dbReference>
<dbReference type="GO" id="GO:0046872">
    <property type="term" value="F:metal ion binding"/>
    <property type="evidence" value="ECO:0007669"/>
    <property type="project" value="UniProtKB-KW"/>
</dbReference>
<accession>A0A6J7U2Y4</accession>
<dbReference type="NCBIfam" id="NF004076">
    <property type="entry name" value="PRK05581.1-4"/>
    <property type="match status" value="1"/>
</dbReference>
<dbReference type="NCBIfam" id="TIGR01163">
    <property type="entry name" value="rpe"/>
    <property type="match status" value="1"/>
</dbReference>
<organism evidence="10">
    <name type="scientific">freshwater metagenome</name>
    <dbReference type="NCBI Taxonomy" id="449393"/>
    <lineage>
        <taxon>unclassified sequences</taxon>
        <taxon>metagenomes</taxon>
        <taxon>ecological metagenomes</taxon>
    </lineage>
</organism>
<name>A0A6J7U2Y4_9ZZZZ</name>
<evidence type="ECO:0000256" key="4">
    <source>
        <dbReference type="ARBA" id="ARBA00001947"/>
    </source>
</evidence>
<keyword evidence="8" id="KW-0479">Metal-binding</keyword>
<dbReference type="Gene3D" id="3.20.20.70">
    <property type="entry name" value="Aldolase class I"/>
    <property type="match status" value="1"/>
</dbReference>
<comment type="similarity">
    <text evidence="6">Belongs to the ribulose-phosphate 3-epimerase family.</text>
</comment>
<evidence type="ECO:0000256" key="3">
    <source>
        <dbReference type="ARBA" id="ARBA00001941"/>
    </source>
</evidence>
<sequence>MHVRITPSILNADFNDLANEISKVALVSDLIHLDIMDNIFVPNFTFDFDTASKIITECPIPIDAHLMVADVDRIGVEYAEIGAESVTFHIEASDNPERLIKEIKQKGARAGVAIKPNTPFSAISNLIDSVDMVLVMTVEPGFGGQSFMEDQMEKVAQVRAALKSSQRDIWLQVDGGISAATIEIATRAGADTFVAGSAVYKSEDPAEMVRKLRSLAVSQLNNS</sequence>
<dbReference type="GO" id="GO:0005737">
    <property type="term" value="C:cytoplasm"/>
    <property type="evidence" value="ECO:0007669"/>
    <property type="project" value="UniProtKB-ARBA"/>
</dbReference>
<dbReference type="GO" id="GO:0006098">
    <property type="term" value="P:pentose-phosphate shunt"/>
    <property type="evidence" value="ECO:0007669"/>
    <property type="project" value="InterPro"/>
</dbReference>
<evidence type="ECO:0000256" key="5">
    <source>
        <dbReference type="ARBA" id="ARBA00001954"/>
    </source>
</evidence>